<dbReference type="NCBIfam" id="TIGR03597">
    <property type="entry name" value="GTPase_YqeH"/>
    <property type="match status" value="1"/>
</dbReference>
<evidence type="ECO:0000259" key="1">
    <source>
        <dbReference type="PROSITE" id="PS51721"/>
    </source>
</evidence>
<dbReference type="InterPro" id="IPR048422">
    <property type="entry name" value="NOA1/YqeH-like_C"/>
</dbReference>
<dbReference type="InterPro" id="IPR030378">
    <property type="entry name" value="G_CP_dom"/>
</dbReference>
<dbReference type="InterPro" id="IPR006073">
    <property type="entry name" value="GTP-bd"/>
</dbReference>
<comment type="caution">
    <text evidence="2">The sequence shown here is derived from an EMBL/GenBank/DDBJ whole genome shotgun (WGS) entry which is preliminary data.</text>
</comment>
<dbReference type="InterPro" id="IPR019988">
    <property type="entry name" value="GTP-bd_ribosome_bgen_YqeH"/>
</dbReference>
<dbReference type="Pfam" id="PF21516">
    <property type="entry name" value="YqeH-like_C"/>
    <property type="match status" value="1"/>
</dbReference>
<protein>
    <submittedName>
        <fullName evidence="2">GTP-binding protein YqeH, required for biogenesis of 30S ribosome subunit</fullName>
    </submittedName>
</protein>
<dbReference type="EMBL" id="NFEZ01000003">
    <property type="protein sequence ID" value="PLT46662.1"/>
    <property type="molecule type" value="Genomic_DNA"/>
</dbReference>
<sequence length="380" mass="41780">MSKQVKPIIGKNKDKPSCAGCGAELQTLSKDRPGYVPASALDADGAICQRCFRIRNYNDAVQVSMDHDEFLRLLGGIASTDSLVVHIVDLFDFEGSLISGLQRFVGANPVLLVVNKIDLLPKGTNYNRIRNWVQRQAKAQGLRTVDVVLCSAKKGMGFERVVESVEQLRGRRDVYVVGATNVGKSTLINRLISDYSDLDRELTVSRFPGTTLDEIRIPLDDGKAIVDTPGIVYPSRLTELVPRGVLGALLPDKPIKPLVYQLDAGQTLFFGSLVRFDYTRGSNLSFTLYTANGLKVHRTKLERADELYAQHKGELLAPPTAAELETMPAWTRHSLRVPRGSESDIFISGLGWIRVNGTSGAQIEVYASKGVKVLVREALI</sequence>
<dbReference type="GO" id="GO:0005525">
    <property type="term" value="F:GTP binding"/>
    <property type="evidence" value="ECO:0007669"/>
    <property type="project" value="InterPro"/>
</dbReference>
<name>A0A2N5N8J7_9BACL</name>
<evidence type="ECO:0000313" key="3">
    <source>
        <dbReference type="Proteomes" id="UP000234789"/>
    </source>
</evidence>
<keyword evidence="3" id="KW-1185">Reference proteome</keyword>
<proteinExistence type="predicted"/>
<evidence type="ECO:0000313" key="2">
    <source>
        <dbReference type="EMBL" id="PLT46662.1"/>
    </source>
</evidence>
<dbReference type="Pfam" id="PF01926">
    <property type="entry name" value="MMR_HSR1"/>
    <property type="match status" value="1"/>
</dbReference>
<feature type="domain" description="CP-type G" evidence="1">
    <location>
        <begin position="67"/>
        <end position="234"/>
    </location>
</feature>
<dbReference type="Proteomes" id="UP000234789">
    <property type="component" value="Unassembled WGS sequence"/>
</dbReference>
<organism evidence="2 3">
    <name type="scientific">Paenibacillus pasadenensis</name>
    <dbReference type="NCBI Taxonomy" id="217090"/>
    <lineage>
        <taxon>Bacteria</taxon>
        <taxon>Bacillati</taxon>
        <taxon>Bacillota</taxon>
        <taxon>Bacilli</taxon>
        <taxon>Bacillales</taxon>
        <taxon>Paenibacillaceae</taxon>
        <taxon>Paenibacillus</taxon>
    </lineage>
</organism>
<dbReference type="Gene3D" id="3.40.50.300">
    <property type="entry name" value="P-loop containing nucleotide triphosphate hydrolases"/>
    <property type="match status" value="1"/>
</dbReference>
<dbReference type="InterPro" id="IPR050896">
    <property type="entry name" value="Mito_lipid_metab_GTPase"/>
</dbReference>
<dbReference type="InterPro" id="IPR027417">
    <property type="entry name" value="P-loop_NTPase"/>
</dbReference>
<gene>
    <name evidence="2" type="ORF">B8V81_0886</name>
</gene>
<dbReference type="AlphaFoldDB" id="A0A2N5N8J7"/>
<reference evidence="2 3" key="1">
    <citation type="submission" date="2017-05" db="EMBL/GenBank/DDBJ databases">
        <title>Functional genome analysis of Paenibacillus pasadenensis strain R16: insights on endophytic life style and antifungal activity.</title>
        <authorList>
            <person name="Passera A."/>
            <person name="Marcolungo L."/>
            <person name="Casati P."/>
            <person name="Brasca M."/>
            <person name="Quaglino F."/>
            <person name="Delledonne M."/>
        </authorList>
    </citation>
    <scope>NUCLEOTIDE SEQUENCE [LARGE SCALE GENOMIC DNA]</scope>
    <source>
        <strain evidence="2 3">R16</strain>
    </source>
</reference>
<accession>A0A2N5N8J7</accession>
<dbReference type="CDD" id="cd01855">
    <property type="entry name" value="YqeH"/>
    <property type="match status" value="1"/>
</dbReference>
<dbReference type="PROSITE" id="PS51721">
    <property type="entry name" value="G_CP"/>
    <property type="match status" value="1"/>
</dbReference>
<dbReference type="PANTHER" id="PTHR46434:SF1">
    <property type="entry name" value="GENETIC INTERACTOR OF PROHIBITINS 3, MITOCHONDRIAL"/>
    <property type="match status" value="1"/>
</dbReference>
<dbReference type="SUPFAM" id="SSF52540">
    <property type="entry name" value="P-loop containing nucleoside triphosphate hydrolases"/>
    <property type="match status" value="1"/>
</dbReference>
<dbReference type="PANTHER" id="PTHR46434">
    <property type="entry name" value="GENETIC INTERACTOR OF PROHIBITINS 3, MITOCHONDRIAL"/>
    <property type="match status" value="1"/>
</dbReference>